<evidence type="ECO:0000256" key="7">
    <source>
        <dbReference type="ARBA" id="ARBA00023136"/>
    </source>
</evidence>
<dbReference type="Proteomes" id="UP000610303">
    <property type="component" value="Unassembled WGS sequence"/>
</dbReference>
<reference evidence="9" key="1">
    <citation type="journal article" date="2014" name="Int. J. Syst. Evol. Microbiol.">
        <title>Complete genome sequence of Corynebacterium casei LMG S-19264T (=DSM 44701T), isolated from a smear-ripened cheese.</title>
        <authorList>
            <consortium name="US DOE Joint Genome Institute (JGI-PGF)"/>
            <person name="Walter F."/>
            <person name="Albersmeier A."/>
            <person name="Kalinowski J."/>
            <person name="Ruckert C."/>
        </authorList>
    </citation>
    <scope>NUCLEOTIDE SEQUENCE</scope>
    <source>
        <strain evidence="9">JCM 3346</strain>
    </source>
</reference>
<dbReference type="NCBIfam" id="TIGR03173">
    <property type="entry name" value="pbuX"/>
    <property type="match status" value="1"/>
</dbReference>
<feature type="transmembrane region" description="Helical" evidence="8">
    <location>
        <begin position="58"/>
        <end position="75"/>
    </location>
</feature>
<comment type="subcellular location">
    <subcellularLocation>
        <location evidence="1">Cell membrane</location>
        <topology evidence="1">Multi-pass membrane protein</topology>
    </subcellularLocation>
</comment>
<evidence type="ECO:0000256" key="8">
    <source>
        <dbReference type="SAM" id="Phobius"/>
    </source>
</evidence>
<dbReference type="EMBL" id="BMRJ01000004">
    <property type="protein sequence ID" value="GGR34155.1"/>
    <property type="molecule type" value="Genomic_DNA"/>
</dbReference>
<organism evidence="9 10">
    <name type="scientific">Agromyces mediolanus</name>
    <name type="common">Corynebacterium mediolanum</name>
    <dbReference type="NCBI Taxonomy" id="41986"/>
    <lineage>
        <taxon>Bacteria</taxon>
        <taxon>Bacillati</taxon>
        <taxon>Actinomycetota</taxon>
        <taxon>Actinomycetes</taxon>
        <taxon>Micrococcales</taxon>
        <taxon>Microbacteriaceae</taxon>
        <taxon>Agromyces</taxon>
    </lineage>
</organism>
<protein>
    <submittedName>
        <fullName evidence="9">Uracil permease</fullName>
    </submittedName>
</protein>
<keyword evidence="7 8" id="KW-0472">Membrane</keyword>
<dbReference type="PANTHER" id="PTHR42810:SF4">
    <property type="entry name" value="URIC ACID TRANSPORTER UACT"/>
    <property type="match status" value="1"/>
</dbReference>
<evidence type="ECO:0000256" key="5">
    <source>
        <dbReference type="ARBA" id="ARBA00022692"/>
    </source>
</evidence>
<feature type="transmembrane region" description="Helical" evidence="8">
    <location>
        <begin position="176"/>
        <end position="192"/>
    </location>
</feature>
<feature type="transmembrane region" description="Helical" evidence="8">
    <location>
        <begin position="411"/>
        <end position="434"/>
    </location>
</feature>
<dbReference type="GO" id="GO:0042907">
    <property type="term" value="F:xanthine transmembrane transporter activity"/>
    <property type="evidence" value="ECO:0007669"/>
    <property type="project" value="TreeGrafter"/>
</dbReference>
<dbReference type="InterPro" id="IPR017588">
    <property type="entry name" value="UacT-like"/>
</dbReference>
<reference evidence="9" key="2">
    <citation type="submission" date="2020-09" db="EMBL/GenBank/DDBJ databases">
        <authorList>
            <person name="Sun Q."/>
            <person name="Ohkuma M."/>
        </authorList>
    </citation>
    <scope>NUCLEOTIDE SEQUENCE</scope>
    <source>
        <strain evidence="9">JCM 3346</strain>
    </source>
</reference>
<dbReference type="PROSITE" id="PS01116">
    <property type="entry name" value="XANTH_URACIL_PERMASE"/>
    <property type="match status" value="1"/>
</dbReference>
<evidence type="ECO:0000313" key="10">
    <source>
        <dbReference type="Proteomes" id="UP000610303"/>
    </source>
</evidence>
<dbReference type="NCBIfam" id="TIGR00801">
    <property type="entry name" value="ncs2"/>
    <property type="match status" value="1"/>
</dbReference>
<feature type="transmembrane region" description="Helical" evidence="8">
    <location>
        <begin position="354"/>
        <end position="374"/>
    </location>
</feature>
<dbReference type="PANTHER" id="PTHR42810">
    <property type="entry name" value="PURINE PERMEASE C1399.01C-RELATED"/>
    <property type="match status" value="1"/>
</dbReference>
<dbReference type="AlphaFoldDB" id="A0A918CQS0"/>
<evidence type="ECO:0000256" key="3">
    <source>
        <dbReference type="ARBA" id="ARBA00022448"/>
    </source>
</evidence>
<evidence type="ECO:0000256" key="4">
    <source>
        <dbReference type="ARBA" id="ARBA00022475"/>
    </source>
</evidence>
<feature type="transmembrane region" description="Helical" evidence="8">
    <location>
        <begin position="238"/>
        <end position="261"/>
    </location>
</feature>
<keyword evidence="10" id="KW-1185">Reference proteome</keyword>
<evidence type="ECO:0000313" key="9">
    <source>
        <dbReference type="EMBL" id="GGR34155.1"/>
    </source>
</evidence>
<dbReference type="RefSeq" id="WP_189086234.1">
    <property type="nucleotide sequence ID" value="NZ_BMRJ01000004.1"/>
</dbReference>
<evidence type="ECO:0000256" key="6">
    <source>
        <dbReference type="ARBA" id="ARBA00022989"/>
    </source>
</evidence>
<accession>A0A918CQS0</accession>
<proteinExistence type="inferred from homology"/>
<feature type="transmembrane region" description="Helical" evidence="8">
    <location>
        <begin position="142"/>
        <end position="164"/>
    </location>
</feature>
<feature type="transmembrane region" description="Helical" evidence="8">
    <location>
        <begin position="325"/>
        <end position="348"/>
    </location>
</feature>
<feature type="transmembrane region" description="Helical" evidence="8">
    <location>
        <begin position="386"/>
        <end position="405"/>
    </location>
</feature>
<gene>
    <name evidence="9" type="ORF">GCM10010196_30190</name>
</gene>
<feature type="transmembrane region" description="Helical" evidence="8">
    <location>
        <begin position="113"/>
        <end position="135"/>
    </location>
</feature>
<evidence type="ECO:0000256" key="2">
    <source>
        <dbReference type="ARBA" id="ARBA00008821"/>
    </source>
</evidence>
<keyword evidence="5 8" id="KW-0812">Transmembrane</keyword>
<sequence length="501" mass="51407">MGRTRSAAKATPTRPEDTKLGLGPTFAYGLQHVLTMYGGIIAPPLVIGQAAGLSQLEIGVLIASALFIGGLATILQTIGIPFFGSQLPLVQGVSFAGVATMLAILSGGGGLPAVFGAILASAVIGILIAPFFAMIVKFFPPVVTGVVITSIGLTLIPVAGTWAMGGAGAPDFGDPANLGLAGVALLIMVLLTKFGTPALARLAILLSLVLATVVAAFFGRVDFAGALEGPIFAVPMPFQFGLPTFEPAAIISMLIVVLVTFTETTADILAVGEVVGTKVDSKRIAAGLRADMLSSAVSPIFNSFTQSAFAQNVGLVAITKVKSRYVVAAGGVVLVLLGVLPVLGRIVAAIPTPVLGGVGVALFGTVAASGIATLSKVDYRNNLNLIIVAISLAFGMLPVVLPAIYDAFPTWFQIIFHSGISSATIMAVLLNVLFNHVVRRSNSRGDRSTFVAAPTRLVPEEALTALEEGDYYVGGKLIDKDGAEVRIVPTGSIPAVDPERP</sequence>
<dbReference type="InterPro" id="IPR006042">
    <property type="entry name" value="Xan_ur_permease"/>
</dbReference>
<dbReference type="InterPro" id="IPR006043">
    <property type="entry name" value="NCS2"/>
</dbReference>
<dbReference type="Pfam" id="PF00860">
    <property type="entry name" value="Xan_ur_permease"/>
    <property type="match status" value="1"/>
</dbReference>
<keyword evidence="3" id="KW-0813">Transport</keyword>
<dbReference type="NCBIfam" id="NF037981">
    <property type="entry name" value="NCS2_1"/>
    <property type="match status" value="1"/>
</dbReference>
<dbReference type="GO" id="GO:0005886">
    <property type="term" value="C:plasma membrane"/>
    <property type="evidence" value="ECO:0007669"/>
    <property type="project" value="UniProtKB-SubCell"/>
</dbReference>
<evidence type="ECO:0000256" key="1">
    <source>
        <dbReference type="ARBA" id="ARBA00004651"/>
    </source>
</evidence>
<feature type="transmembrane region" description="Helical" evidence="8">
    <location>
        <begin position="199"/>
        <end position="218"/>
    </location>
</feature>
<keyword evidence="4" id="KW-1003">Cell membrane</keyword>
<comment type="caution">
    <text evidence="9">The sequence shown here is derived from an EMBL/GenBank/DDBJ whole genome shotgun (WGS) entry which is preliminary data.</text>
</comment>
<name>A0A918CQS0_AGRME</name>
<keyword evidence="6 8" id="KW-1133">Transmembrane helix</keyword>
<feature type="transmembrane region" description="Helical" evidence="8">
    <location>
        <begin position="87"/>
        <end position="107"/>
    </location>
</feature>
<feature type="transmembrane region" description="Helical" evidence="8">
    <location>
        <begin position="21"/>
        <end position="46"/>
    </location>
</feature>
<comment type="similarity">
    <text evidence="2">Belongs to the nucleobase:cation symporter-2 (NCS2) (TC 2.A.40) family.</text>
</comment>